<proteinExistence type="predicted"/>
<reference evidence="1" key="1">
    <citation type="submission" date="2020-02" db="EMBL/GenBank/DDBJ databases">
        <authorList>
            <person name="Meier V. D."/>
        </authorList>
    </citation>
    <scope>NUCLEOTIDE SEQUENCE</scope>
    <source>
        <strain evidence="1">AVDCRST_MAG37</strain>
    </source>
</reference>
<name>A0A6J4QKY4_9ACTN</name>
<dbReference type="AlphaFoldDB" id="A0A6J4QKY4"/>
<protein>
    <submittedName>
        <fullName evidence="1">Uncharacterized protein</fullName>
    </submittedName>
</protein>
<dbReference type="EMBL" id="CADCVD010000053">
    <property type="protein sequence ID" value="CAA9440354.1"/>
    <property type="molecule type" value="Genomic_DNA"/>
</dbReference>
<sequence>MSSEIFRSVRREEIAWFLCPLDAPGNLFFVGRISRSFSPVLFKFKDANRIARELDG</sequence>
<organism evidence="1">
    <name type="scientific">uncultured Rubrobacteraceae bacterium</name>
    <dbReference type="NCBI Taxonomy" id="349277"/>
    <lineage>
        <taxon>Bacteria</taxon>
        <taxon>Bacillati</taxon>
        <taxon>Actinomycetota</taxon>
        <taxon>Rubrobacteria</taxon>
        <taxon>Rubrobacterales</taxon>
        <taxon>Rubrobacteraceae</taxon>
        <taxon>environmental samples</taxon>
    </lineage>
</organism>
<gene>
    <name evidence="1" type="ORF">AVDCRST_MAG37-1318</name>
</gene>
<evidence type="ECO:0000313" key="1">
    <source>
        <dbReference type="EMBL" id="CAA9440354.1"/>
    </source>
</evidence>
<accession>A0A6J4QKY4</accession>